<name>A0ABR9Y505_9PROT</name>
<proteinExistence type="predicted"/>
<sequence length="225" mass="25443">MKNISKERDFDAIRPGCVVTFEKLLVQKVGEAPFVIIPNDLPEFRVFKTASGLRFSVNRDTWETCGGQTVSWPEEVSTETKRSREEQVQALACMFPNGPTPMAIKTAENYNRESEARGAAEQRRKDAEGNNPRFFIQHDGGGLWEYTQEDWLADDYYTPENKFVFFDRPANVAALEARIAELEAEKLQLKAYISAIHPGSLRAVIHAPTRFMDDNRPALTLEGAV</sequence>
<protein>
    <submittedName>
        <fullName evidence="2">Uncharacterized protein</fullName>
    </submittedName>
</protein>
<evidence type="ECO:0000256" key="1">
    <source>
        <dbReference type="SAM" id="MobiDB-lite"/>
    </source>
</evidence>
<gene>
    <name evidence="2" type="ORF">HKD24_06280</name>
</gene>
<evidence type="ECO:0000313" key="2">
    <source>
        <dbReference type="EMBL" id="MBF0858820.1"/>
    </source>
</evidence>
<reference evidence="2" key="1">
    <citation type="submission" date="2020-04" db="EMBL/GenBank/DDBJ databases">
        <authorList>
            <person name="Sombolestani A."/>
        </authorList>
    </citation>
    <scope>NUCLEOTIDE SEQUENCE</scope>
    <source>
        <strain evidence="2">LMG 31484</strain>
    </source>
</reference>
<reference evidence="2" key="2">
    <citation type="submission" date="2020-11" db="EMBL/GenBank/DDBJ databases">
        <title>Description of novel Gluconobacter species.</title>
        <authorList>
            <person name="Cleenwerck I."/>
            <person name="Cnockaert M."/>
            <person name="Borremans W."/>
            <person name="Wieme A.D."/>
            <person name="De Vuyst L."/>
            <person name="Vandamme P."/>
        </authorList>
    </citation>
    <scope>NUCLEOTIDE SEQUENCE</scope>
    <source>
        <strain evidence="2">LMG 31484</strain>
    </source>
</reference>
<organism evidence="2 3">
    <name type="scientific">Gluconobacter vitians</name>
    <dbReference type="NCBI Taxonomy" id="2728102"/>
    <lineage>
        <taxon>Bacteria</taxon>
        <taxon>Pseudomonadati</taxon>
        <taxon>Pseudomonadota</taxon>
        <taxon>Alphaproteobacteria</taxon>
        <taxon>Acetobacterales</taxon>
        <taxon>Acetobacteraceae</taxon>
        <taxon>Gluconobacter</taxon>
    </lineage>
</organism>
<comment type="caution">
    <text evidence="2">The sequence shown here is derived from an EMBL/GenBank/DDBJ whole genome shotgun (WGS) entry which is preliminary data.</text>
</comment>
<accession>A0ABR9Y505</accession>
<keyword evidence="3" id="KW-1185">Reference proteome</keyword>
<dbReference type="RefSeq" id="WP_194259514.1">
    <property type="nucleotide sequence ID" value="NZ_JABCQG010000006.1"/>
</dbReference>
<feature type="region of interest" description="Disordered" evidence="1">
    <location>
        <begin position="112"/>
        <end position="132"/>
    </location>
</feature>
<dbReference type="EMBL" id="JABCQG010000006">
    <property type="protein sequence ID" value="MBF0858820.1"/>
    <property type="molecule type" value="Genomic_DNA"/>
</dbReference>
<dbReference type="Proteomes" id="UP000623107">
    <property type="component" value="Unassembled WGS sequence"/>
</dbReference>
<evidence type="ECO:0000313" key="3">
    <source>
        <dbReference type="Proteomes" id="UP000623107"/>
    </source>
</evidence>
<feature type="compositionally biased region" description="Basic and acidic residues" evidence="1">
    <location>
        <begin position="112"/>
        <end position="128"/>
    </location>
</feature>